<proteinExistence type="predicted"/>
<dbReference type="GO" id="GO:0051301">
    <property type="term" value="P:cell division"/>
    <property type="evidence" value="ECO:0007669"/>
    <property type="project" value="UniProtKB-KW"/>
</dbReference>
<organism evidence="5 6">
    <name type="scientific">Pukyongiella litopenaei</name>
    <dbReference type="NCBI Taxonomy" id="2605946"/>
    <lineage>
        <taxon>Bacteria</taxon>
        <taxon>Pseudomonadati</taxon>
        <taxon>Pseudomonadota</taxon>
        <taxon>Alphaproteobacteria</taxon>
        <taxon>Rhodobacterales</taxon>
        <taxon>Paracoccaceae</taxon>
        <taxon>Pukyongiella</taxon>
    </lineage>
</organism>
<gene>
    <name evidence="5" type="ORF">C6Y53_19320</name>
</gene>
<sequence length="203" mass="22442">MRPEKKSKDRPEPQIDRELANLPPELRWREWMRRIEAVLFASASPVPREDLARIVGQAASVDLLVEDLAADLEGRAFEIAMVAGAWMFRTRTAYAPAIRAAADVSDQLLDLNEFDVAILAAIAYHQPITRDGLKDIFGKEISRDLIGRLHAHGLIGTGPRAPRRGAPYTFVTTDAFLSAFGMESLRDLPDAEQLNDAGLAARP</sequence>
<dbReference type="PIRSF" id="PIRSF019345">
    <property type="entry name" value="ScpB"/>
    <property type="match status" value="1"/>
</dbReference>
<dbReference type="SUPFAM" id="SSF46785">
    <property type="entry name" value="Winged helix' DNA-binding domain"/>
    <property type="match status" value="2"/>
</dbReference>
<keyword evidence="5" id="KW-0614">Plasmid</keyword>
<evidence type="ECO:0000313" key="5">
    <source>
        <dbReference type="EMBL" id="QEP30475.1"/>
    </source>
</evidence>
<dbReference type="Gene3D" id="1.10.10.10">
    <property type="entry name" value="Winged helix-like DNA-binding domain superfamily/Winged helix DNA-binding domain"/>
    <property type="match status" value="2"/>
</dbReference>
<accession>A0A5C2H485</accession>
<dbReference type="PANTHER" id="PTHR34298:SF2">
    <property type="entry name" value="SEGREGATION AND CONDENSATION PROTEIN B"/>
    <property type="match status" value="1"/>
</dbReference>
<geneLocation type="plasmid" evidence="5 6">
    <name>p1</name>
</geneLocation>
<evidence type="ECO:0000313" key="6">
    <source>
        <dbReference type="Proteomes" id="UP000237655"/>
    </source>
</evidence>
<reference evidence="5 6" key="1">
    <citation type="submission" date="2019-09" db="EMBL/GenBank/DDBJ databases">
        <title>Novel bacterium SH-1.</title>
        <authorList>
            <person name="Kim Y.-S."/>
            <person name="Kim K.-H."/>
        </authorList>
    </citation>
    <scope>NUCLEOTIDE SEQUENCE [LARGE SCALE GENOMIC DNA]</scope>
    <source>
        <strain evidence="5 6">SH-1</strain>
        <plasmid evidence="5 6">p1</plasmid>
    </source>
</reference>
<dbReference type="InterPro" id="IPR036388">
    <property type="entry name" value="WH-like_DNA-bd_sf"/>
</dbReference>
<dbReference type="RefSeq" id="WP_078523268.1">
    <property type="nucleotide sequence ID" value="NZ_CP043619.1"/>
</dbReference>
<dbReference type="GO" id="GO:0051304">
    <property type="term" value="P:chromosome separation"/>
    <property type="evidence" value="ECO:0007669"/>
    <property type="project" value="InterPro"/>
</dbReference>
<dbReference type="AlphaFoldDB" id="A0A5C2H485"/>
<evidence type="ECO:0000256" key="4">
    <source>
        <dbReference type="ARBA" id="ARBA00023306"/>
    </source>
</evidence>
<evidence type="ECO:0000256" key="2">
    <source>
        <dbReference type="ARBA" id="ARBA00022618"/>
    </source>
</evidence>
<evidence type="ECO:0000256" key="1">
    <source>
        <dbReference type="ARBA" id="ARBA00022490"/>
    </source>
</evidence>
<keyword evidence="2" id="KW-0132">Cell division</keyword>
<keyword evidence="6" id="KW-1185">Reference proteome</keyword>
<keyword evidence="3" id="KW-0159">Chromosome partition</keyword>
<dbReference type="PANTHER" id="PTHR34298">
    <property type="entry name" value="SEGREGATION AND CONDENSATION PROTEIN B"/>
    <property type="match status" value="1"/>
</dbReference>
<dbReference type="InterPro" id="IPR005234">
    <property type="entry name" value="ScpB_csome_segregation"/>
</dbReference>
<dbReference type="KEGG" id="thas:C6Y53_19320"/>
<dbReference type="InterPro" id="IPR036390">
    <property type="entry name" value="WH_DNA-bd_sf"/>
</dbReference>
<protein>
    <submittedName>
        <fullName evidence="5">SMC-Scp complex subunit ScpB</fullName>
    </submittedName>
</protein>
<evidence type="ECO:0000256" key="3">
    <source>
        <dbReference type="ARBA" id="ARBA00022829"/>
    </source>
</evidence>
<keyword evidence="1" id="KW-0963">Cytoplasm</keyword>
<keyword evidence="4" id="KW-0131">Cell cycle</keyword>
<dbReference type="Proteomes" id="UP000237655">
    <property type="component" value="Plasmid p1"/>
</dbReference>
<dbReference type="EMBL" id="CP043619">
    <property type="protein sequence ID" value="QEP30475.1"/>
    <property type="molecule type" value="Genomic_DNA"/>
</dbReference>
<dbReference type="Pfam" id="PF04079">
    <property type="entry name" value="SMC_ScpB"/>
    <property type="match status" value="1"/>
</dbReference>
<name>A0A5C2H485_9RHOB</name>